<accession>A0AAV6QKX3</accession>
<sequence>MIFVMLLAAALSSGCWSPETRHPPTDGGAGSSHLTEASSADALCELECDMHLLSKQTSVWRLDAAEKQTQILNQAVGPVPASQMQTE</sequence>
<reference evidence="3 4" key="1">
    <citation type="journal article" date="2021" name="Sci. Rep.">
        <title>Chromosome anchoring in Senegalese sole (Solea senegalensis) reveals sex-associated markers and genome rearrangements in flatfish.</title>
        <authorList>
            <person name="Guerrero-Cozar I."/>
            <person name="Gomez-Garrido J."/>
            <person name="Berbel C."/>
            <person name="Martinez-Blanch J.F."/>
            <person name="Alioto T."/>
            <person name="Claros M.G."/>
            <person name="Gagnaire P.A."/>
            <person name="Manchado M."/>
        </authorList>
    </citation>
    <scope>NUCLEOTIDE SEQUENCE [LARGE SCALE GENOMIC DNA]</scope>
    <source>
        <strain evidence="3">Sse05_10M</strain>
    </source>
</reference>
<proteinExistence type="predicted"/>
<gene>
    <name evidence="3" type="ORF">JOB18_005946</name>
</gene>
<protein>
    <submittedName>
        <fullName evidence="3">Uncharacterized protein</fullName>
    </submittedName>
</protein>
<feature type="chain" id="PRO_5043686516" evidence="2">
    <location>
        <begin position="18"/>
        <end position="87"/>
    </location>
</feature>
<dbReference type="EMBL" id="JAGKHQ010000016">
    <property type="protein sequence ID" value="KAG7493315.1"/>
    <property type="molecule type" value="Genomic_DNA"/>
</dbReference>
<feature type="region of interest" description="Disordered" evidence="1">
    <location>
        <begin position="15"/>
        <end position="34"/>
    </location>
</feature>
<evidence type="ECO:0000256" key="2">
    <source>
        <dbReference type="SAM" id="SignalP"/>
    </source>
</evidence>
<dbReference type="Proteomes" id="UP000693946">
    <property type="component" value="Linkage Group LG4"/>
</dbReference>
<feature type="signal peptide" evidence="2">
    <location>
        <begin position="1"/>
        <end position="17"/>
    </location>
</feature>
<evidence type="ECO:0000313" key="3">
    <source>
        <dbReference type="EMBL" id="KAG7493315.1"/>
    </source>
</evidence>
<evidence type="ECO:0000256" key="1">
    <source>
        <dbReference type="SAM" id="MobiDB-lite"/>
    </source>
</evidence>
<evidence type="ECO:0000313" key="4">
    <source>
        <dbReference type="Proteomes" id="UP000693946"/>
    </source>
</evidence>
<name>A0AAV6QKX3_SOLSE</name>
<comment type="caution">
    <text evidence="3">The sequence shown here is derived from an EMBL/GenBank/DDBJ whole genome shotgun (WGS) entry which is preliminary data.</text>
</comment>
<keyword evidence="4" id="KW-1185">Reference proteome</keyword>
<organism evidence="3 4">
    <name type="scientific">Solea senegalensis</name>
    <name type="common">Senegalese sole</name>
    <dbReference type="NCBI Taxonomy" id="28829"/>
    <lineage>
        <taxon>Eukaryota</taxon>
        <taxon>Metazoa</taxon>
        <taxon>Chordata</taxon>
        <taxon>Craniata</taxon>
        <taxon>Vertebrata</taxon>
        <taxon>Euteleostomi</taxon>
        <taxon>Actinopterygii</taxon>
        <taxon>Neopterygii</taxon>
        <taxon>Teleostei</taxon>
        <taxon>Neoteleostei</taxon>
        <taxon>Acanthomorphata</taxon>
        <taxon>Carangaria</taxon>
        <taxon>Pleuronectiformes</taxon>
        <taxon>Pleuronectoidei</taxon>
        <taxon>Soleidae</taxon>
        <taxon>Solea</taxon>
    </lineage>
</organism>
<keyword evidence="2" id="KW-0732">Signal</keyword>
<dbReference type="AlphaFoldDB" id="A0AAV6QKX3"/>